<organism evidence="1 2">
    <name type="scientific">Necator americanus</name>
    <name type="common">Human hookworm</name>
    <dbReference type="NCBI Taxonomy" id="51031"/>
    <lineage>
        <taxon>Eukaryota</taxon>
        <taxon>Metazoa</taxon>
        <taxon>Ecdysozoa</taxon>
        <taxon>Nematoda</taxon>
        <taxon>Chromadorea</taxon>
        <taxon>Rhabditida</taxon>
        <taxon>Rhabditina</taxon>
        <taxon>Rhabditomorpha</taxon>
        <taxon>Strongyloidea</taxon>
        <taxon>Ancylostomatidae</taxon>
        <taxon>Bunostominae</taxon>
        <taxon>Necator</taxon>
    </lineage>
</organism>
<dbReference type="Proteomes" id="UP001303046">
    <property type="component" value="Unassembled WGS sequence"/>
</dbReference>
<evidence type="ECO:0000313" key="1">
    <source>
        <dbReference type="EMBL" id="KAK6732083.1"/>
    </source>
</evidence>
<dbReference type="PROSITE" id="PS51386">
    <property type="entry name" value="RINT1_TIP20"/>
    <property type="match status" value="1"/>
</dbReference>
<reference evidence="1 2" key="1">
    <citation type="submission" date="2023-08" db="EMBL/GenBank/DDBJ databases">
        <title>A Necator americanus chromosomal reference genome.</title>
        <authorList>
            <person name="Ilik V."/>
            <person name="Petrzelkova K.J."/>
            <person name="Pardy F."/>
            <person name="Fuh T."/>
            <person name="Niatou-Singa F.S."/>
            <person name="Gouil Q."/>
            <person name="Baker L."/>
            <person name="Ritchie M.E."/>
            <person name="Jex A.R."/>
            <person name="Gazzola D."/>
            <person name="Li H."/>
            <person name="Toshio Fujiwara R."/>
            <person name="Zhan B."/>
            <person name="Aroian R.V."/>
            <person name="Pafco B."/>
            <person name="Schwarz E.M."/>
        </authorList>
    </citation>
    <scope>NUCLEOTIDE SEQUENCE [LARGE SCALE GENOMIC DNA]</scope>
    <source>
        <strain evidence="1 2">Aroian</strain>
        <tissue evidence="1">Whole animal</tissue>
    </source>
</reference>
<dbReference type="Pfam" id="PF04437">
    <property type="entry name" value="RINT1_TIP1"/>
    <property type="match status" value="1"/>
</dbReference>
<sequence length="741" mass="85156">MLFDHHSLVATEGSAAELDTQRIPDGISKTALALRSQLAALPANSALEFLGNVRKVAREIDIEANVVSEELAIIEESYPRILATLHGFKRDLLIMKEEVCMLRSKYESFVKSFMELLEKNCPELIPQLQALSRKQVQLRRVKWINRGRNVLTSCRALMKDARCDWLKLLENFRSACAHAQKHVELTDNSRTTFIDALNILASDLNEFARKWVKETLDSIKYPFEDSIDIRAFFNETNTIAYMLCLIYSVIEHTQEGTGYDEVCRVLLEPIGVRFAFHFYGDRKTNDVKKPQWYLSQTLNWIQTNMSFFETVLGIVTKEHNLAKSAASVFLRYLSDLPISKTRTLLKREEVLDDMLLFSHLIDECISYEKQLRDMDSEGYASNILSLFCEQNVLSRWIEIENECCLDHMDEMLSAKDRWQNRFRSMEDADEYLVCNCADTFVSMLQSQQSRAGLLPDDIAQRRFLDLQLLLTDDFRKRLAQIARQSESPWSEPFPNVMNAMWYLKHVVEEWSDSCLLSGITSSGGRAVFDESSAMFRHVWNQMAEDVITSLRVQTTDVIKPYQQHYWCVMEPRLGDASHDITDLFCPVLMKVRTIFANTGAQISKASLEELFKRMSSALATVILEEVVSVTPFSAEGAAQMLWDIENGLIPVLSHIFTRCGVAPNMYYDEIFTTLLGSLKLLSMSWAVVTLLRDEIDQLPEEVAEEKLFEMKVYGVSKEKAKNLIRLRSDIEKQMDNVKESV</sequence>
<accession>A0ABR1C360</accession>
<name>A0ABR1C360_NECAM</name>
<keyword evidence="2" id="KW-1185">Reference proteome</keyword>
<comment type="caution">
    <text evidence="1">The sequence shown here is derived from an EMBL/GenBank/DDBJ whole genome shotgun (WGS) entry which is preliminary data.</text>
</comment>
<dbReference type="EMBL" id="JAVFWL010000002">
    <property type="protein sequence ID" value="KAK6732083.1"/>
    <property type="molecule type" value="Genomic_DNA"/>
</dbReference>
<protein>
    <submittedName>
        <fullName evidence="1">Uncharacterized protein</fullName>
    </submittedName>
</protein>
<evidence type="ECO:0000313" key="2">
    <source>
        <dbReference type="Proteomes" id="UP001303046"/>
    </source>
</evidence>
<proteinExistence type="predicted"/>
<gene>
    <name evidence="1" type="primary">Necator_chrII.g4243</name>
    <name evidence="1" type="ORF">RB195_016451</name>
</gene>
<dbReference type="PANTHER" id="PTHR13520">
    <property type="entry name" value="RAD50-INTERACTING PROTEIN 1 RINT-1"/>
    <property type="match status" value="1"/>
</dbReference>
<dbReference type="PANTHER" id="PTHR13520:SF0">
    <property type="entry name" value="RAD50-INTERACTING PROTEIN 1"/>
    <property type="match status" value="1"/>
</dbReference>
<dbReference type="InterPro" id="IPR042044">
    <property type="entry name" value="EXOC6PINT-1/Sec15/Tip20_C_dom2"/>
</dbReference>
<dbReference type="Gene3D" id="1.20.58.670">
    <property type="entry name" value="Dsl1p vesicle tethering complex, Tip20p subunit, domain D"/>
    <property type="match status" value="1"/>
</dbReference>
<dbReference type="InterPro" id="IPR007528">
    <property type="entry name" value="RINT1_Tip20"/>
</dbReference>